<evidence type="ECO:0000256" key="4">
    <source>
        <dbReference type="ARBA" id="ARBA00022529"/>
    </source>
</evidence>
<feature type="signal peptide" evidence="9">
    <location>
        <begin position="1"/>
        <end position="25"/>
    </location>
</feature>
<evidence type="ECO:0000313" key="11">
    <source>
        <dbReference type="RefSeq" id="XP_019083177.1"/>
    </source>
</evidence>
<evidence type="ECO:0000256" key="8">
    <source>
        <dbReference type="ARBA" id="ARBA00023157"/>
    </source>
</evidence>
<dbReference type="InterPro" id="IPR010851">
    <property type="entry name" value="DEFL"/>
</dbReference>
<reference evidence="10" key="1">
    <citation type="journal article" date="2014" name="Nat. Commun.">
        <title>The emerging biofuel crop Camelina sativa retains a highly undifferentiated hexaploid genome structure.</title>
        <authorList>
            <person name="Kagale S."/>
            <person name="Koh C."/>
            <person name="Nixon J."/>
            <person name="Bollina V."/>
            <person name="Clarke W.E."/>
            <person name="Tuteja R."/>
            <person name="Spillane C."/>
            <person name="Robinson S.J."/>
            <person name="Links M.G."/>
            <person name="Clarke C."/>
            <person name="Higgins E.E."/>
            <person name="Huebert T."/>
            <person name="Sharpe A.G."/>
            <person name="Parkin I.A."/>
        </authorList>
    </citation>
    <scope>NUCLEOTIDE SEQUENCE [LARGE SCALE GENOMIC DNA]</scope>
    <source>
        <strain evidence="10">cv. DH55</strain>
    </source>
</reference>
<feature type="chain" id="PRO_5046966532" evidence="9">
    <location>
        <begin position="26"/>
        <end position="77"/>
    </location>
</feature>
<evidence type="ECO:0000313" key="10">
    <source>
        <dbReference type="Proteomes" id="UP000694864"/>
    </source>
</evidence>
<accession>A0ABM1Q8T9</accession>
<dbReference type="Proteomes" id="UP000694864">
    <property type="component" value="Chromosome 7"/>
</dbReference>
<keyword evidence="6 9" id="KW-0732">Signal</keyword>
<dbReference type="PANTHER" id="PTHR33830">
    <property type="entry name" value="DEFENSIN-LIKE PROTEIN 184-RELATED"/>
    <property type="match status" value="1"/>
</dbReference>
<evidence type="ECO:0000256" key="2">
    <source>
        <dbReference type="ARBA" id="ARBA00006722"/>
    </source>
</evidence>
<organism evidence="10 11">
    <name type="scientific">Camelina sativa</name>
    <name type="common">False flax</name>
    <name type="synonym">Myagrum sativum</name>
    <dbReference type="NCBI Taxonomy" id="90675"/>
    <lineage>
        <taxon>Eukaryota</taxon>
        <taxon>Viridiplantae</taxon>
        <taxon>Streptophyta</taxon>
        <taxon>Embryophyta</taxon>
        <taxon>Tracheophyta</taxon>
        <taxon>Spermatophyta</taxon>
        <taxon>Magnoliopsida</taxon>
        <taxon>eudicotyledons</taxon>
        <taxon>Gunneridae</taxon>
        <taxon>Pentapetalae</taxon>
        <taxon>rosids</taxon>
        <taxon>malvids</taxon>
        <taxon>Brassicales</taxon>
        <taxon>Brassicaceae</taxon>
        <taxon>Camelineae</taxon>
        <taxon>Camelina</taxon>
    </lineage>
</organism>
<keyword evidence="5" id="KW-0295">Fungicide</keyword>
<keyword evidence="8" id="KW-1015">Disulfide bond</keyword>
<sequence length="77" mass="8506">MTKAITLAIFMVILVLGMVTKETQGGEVKKCYSYIITPKENCEGLVCAYDCTLKYNGNGVCYNTKSKTCICAYNCKI</sequence>
<reference evidence="11" key="2">
    <citation type="submission" date="2025-08" db="UniProtKB">
        <authorList>
            <consortium name="RefSeq"/>
        </authorList>
    </citation>
    <scope>IDENTIFICATION</scope>
    <source>
        <tissue evidence="11">Leaf</tissue>
    </source>
</reference>
<name>A0ABM1Q8T9_CAMSA</name>
<dbReference type="Pfam" id="PF07333">
    <property type="entry name" value="SLR1-BP"/>
    <property type="match status" value="1"/>
</dbReference>
<evidence type="ECO:0000256" key="3">
    <source>
        <dbReference type="ARBA" id="ARBA00022525"/>
    </source>
</evidence>
<proteinExistence type="inferred from homology"/>
<comment type="similarity">
    <text evidence="2">Belongs to the DEFL family.</text>
</comment>
<comment type="subcellular location">
    <subcellularLocation>
        <location evidence="1">Secreted</location>
    </subcellularLocation>
</comment>
<keyword evidence="4" id="KW-0929">Antimicrobial</keyword>
<protein>
    <submittedName>
        <fullName evidence="11">Defensin-like protein 125</fullName>
    </submittedName>
</protein>
<evidence type="ECO:0000256" key="5">
    <source>
        <dbReference type="ARBA" id="ARBA00022577"/>
    </source>
</evidence>
<evidence type="ECO:0000256" key="9">
    <source>
        <dbReference type="SAM" id="SignalP"/>
    </source>
</evidence>
<dbReference type="RefSeq" id="XP_019083177.1">
    <property type="nucleotide sequence ID" value="XM_019227632.1"/>
</dbReference>
<evidence type="ECO:0000256" key="1">
    <source>
        <dbReference type="ARBA" id="ARBA00004613"/>
    </source>
</evidence>
<keyword evidence="3" id="KW-0964">Secreted</keyword>
<keyword evidence="10" id="KW-1185">Reference proteome</keyword>
<evidence type="ECO:0000256" key="6">
    <source>
        <dbReference type="ARBA" id="ARBA00022729"/>
    </source>
</evidence>
<gene>
    <name evidence="11" type="primary">LOC109125627</name>
</gene>
<dbReference type="PANTHER" id="PTHR33830:SF10">
    <property type="entry name" value="DEFENSIN-LIKE PROTEIN 122-RELATED"/>
    <property type="match status" value="1"/>
</dbReference>
<keyword evidence="7" id="KW-0611">Plant defense</keyword>
<dbReference type="GeneID" id="109125627"/>
<evidence type="ECO:0000256" key="7">
    <source>
        <dbReference type="ARBA" id="ARBA00022821"/>
    </source>
</evidence>